<gene>
    <name evidence="12" type="ORF">ASPCADRAFT_2244</name>
</gene>
<comment type="function">
    <text evidence="1 11">Required for nuclear membrane fusion during karyogamy.</text>
</comment>
<dbReference type="InterPro" id="IPR007292">
    <property type="entry name" value="Nuclear_fusion_Kar5"/>
</dbReference>
<dbReference type="PANTHER" id="PTHR28012:SF1">
    <property type="entry name" value="NUCLEAR FUSION PROTEIN KAR5"/>
    <property type="match status" value="1"/>
</dbReference>
<keyword evidence="6 11" id="KW-0256">Endoplasmic reticulum</keyword>
<keyword evidence="3 11" id="KW-0415">Karyogamy</keyword>
<keyword evidence="5 11" id="KW-0732">Signal</keyword>
<evidence type="ECO:0000256" key="3">
    <source>
        <dbReference type="ARBA" id="ARBA00022459"/>
    </source>
</evidence>
<evidence type="ECO:0000256" key="1">
    <source>
        <dbReference type="ARBA" id="ARBA00003389"/>
    </source>
</evidence>
<sequence>MCTASDAVNSMNTLSAQDQQPLEDFNMASLLKSKNEEYDVLFSEALGLLESMNASPSCNRMAVSKLITSCQSIGGRSETADTNMFVTLEHVRSIYAARLAICELNEAGAAVPAPCLPITVRSLQKKGFFGISSNYKPRFNAAESISRGQIEVCLKSLESRPQWWTSYSNSRQNAVIICQAARFESEREELLELHRTIIQSSAKLDRGLQEALEAAAAGSSRYKEFVQVVEDMRGRLIYNLEETESHFKVTFETLFREMEAYIGSVINSVASAIGILHGKAALLDRNINNATNDANHLRHLLKVLHEEAIDRNKKMSSAQQQDALASNELTLSLQSSLERLLQGDMNKLSQGVENFDSSLEWLSAKFVQILQQEQSISERLTGLESALAKSQVTAEELHRTQLQHSAAIQGLFQLQEHLQTNMRITQALLDKTTAAAANLQAMIDDTTTRYKEFPAFRDLLGSYPTGTVYSLLVGLIGAQSPRLAILMLVIGIYHCTIARVL</sequence>
<evidence type="ECO:0000313" key="12">
    <source>
        <dbReference type="EMBL" id="OOF98814.1"/>
    </source>
</evidence>
<dbReference type="GO" id="GO:0048288">
    <property type="term" value="P:nuclear membrane fusion involved in karyogamy"/>
    <property type="evidence" value="ECO:0007669"/>
    <property type="project" value="UniProtKB-UniRule"/>
</dbReference>
<dbReference type="GO" id="GO:0000742">
    <property type="term" value="P:karyogamy involved in conjugation with cellular fusion"/>
    <property type="evidence" value="ECO:0007669"/>
    <property type="project" value="UniProtKB-UniRule"/>
</dbReference>
<keyword evidence="9" id="KW-0325">Glycoprotein</keyword>
<evidence type="ECO:0000256" key="6">
    <source>
        <dbReference type="ARBA" id="ARBA00022824"/>
    </source>
</evidence>
<organism evidence="12 13">
    <name type="scientific">Aspergillus carbonarius (strain ITEM 5010)</name>
    <dbReference type="NCBI Taxonomy" id="602072"/>
    <lineage>
        <taxon>Eukaryota</taxon>
        <taxon>Fungi</taxon>
        <taxon>Dikarya</taxon>
        <taxon>Ascomycota</taxon>
        <taxon>Pezizomycotina</taxon>
        <taxon>Eurotiomycetes</taxon>
        <taxon>Eurotiomycetidae</taxon>
        <taxon>Eurotiales</taxon>
        <taxon>Aspergillaceae</taxon>
        <taxon>Aspergillus</taxon>
        <taxon>Aspergillus subgen. Circumdati</taxon>
    </lineage>
</organism>
<keyword evidence="13" id="KW-1185">Reference proteome</keyword>
<evidence type="ECO:0000256" key="2">
    <source>
        <dbReference type="ARBA" id="ARBA00010473"/>
    </source>
</evidence>
<dbReference type="OrthoDB" id="5311848at2759"/>
<dbReference type="AlphaFoldDB" id="A0A1R3RWE8"/>
<dbReference type="VEuPathDB" id="FungiDB:ASPCADRAFT_2244"/>
<dbReference type="PANTHER" id="PTHR28012">
    <property type="entry name" value="NUCLEAR FUSION PROTEIN KAR5"/>
    <property type="match status" value="1"/>
</dbReference>
<evidence type="ECO:0000256" key="4">
    <source>
        <dbReference type="ARBA" id="ARBA00022692"/>
    </source>
</evidence>
<evidence type="ECO:0000256" key="11">
    <source>
        <dbReference type="RuleBase" id="RU368082"/>
    </source>
</evidence>
<comment type="subcellular location">
    <subcellularLocation>
        <location evidence="11">Endoplasmic reticulum membrane</location>
    </subcellularLocation>
    <subcellularLocation>
        <location evidence="11">Nucleus membrane</location>
    </subcellularLocation>
</comment>
<comment type="similarity">
    <text evidence="2 11">Belongs to the KAR5 family.</text>
</comment>
<dbReference type="OMA" id="WPYIVCP"/>
<evidence type="ECO:0000256" key="10">
    <source>
        <dbReference type="ARBA" id="ARBA00023242"/>
    </source>
</evidence>
<evidence type="ECO:0000313" key="13">
    <source>
        <dbReference type="Proteomes" id="UP000188318"/>
    </source>
</evidence>
<accession>A0A1R3RWE8</accession>
<reference evidence="13" key="1">
    <citation type="journal article" date="2017" name="Genome Biol.">
        <title>Comparative genomics reveals high biological diversity and specific adaptations in the industrially and medically important fungal genus Aspergillus.</title>
        <authorList>
            <person name="de Vries R.P."/>
            <person name="Riley R."/>
            <person name="Wiebenga A."/>
            <person name="Aguilar-Osorio G."/>
            <person name="Amillis S."/>
            <person name="Uchima C.A."/>
            <person name="Anderluh G."/>
            <person name="Asadollahi M."/>
            <person name="Askin M."/>
            <person name="Barry K."/>
            <person name="Battaglia E."/>
            <person name="Bayram O."/>
            <person name="Benocci T."/>
            <person name="Braus-Stromeyer S.A."/>
            <person name="Caldana C."/>
            <person name="Canovas D."/>
            <person name="Cerqueira G.C."/>
            <person name="Chen F."/>
            <person name="Chen W."/>
            <person name="Choi C."/>
            <person name="Clum A."/>
            <person name="Dos Santos R.A."/>
            <person name="Damasio A.R."/>
            <person name="Diallinas G."/>
            <person name="Emri T."/>
            <person name="Fekete E."/>
            <person name="Flipphi M."/>
            <person name="Freyberg S."/>
            <person name="Gallo A."/>
            <person name="Gournas C."/>
            <person name="Habgood R."/>
            <person name="Hainaut M."/>
            <person name="Harispe M.L."/>
            <person name="Henrissat B."/>
            <person name="Hilden K.S."/>
            <person name="Hope R."/>
            <person name="Hossain A."/>
            <person name="Karabika E."/>
            <person name="Karaffa L."/>
            <person name="Karanyi Z."/>
            <person name="Krasevec N."/>
            <person name="Kuo A."/>
            <person name="Kusch H."/>
            <person name="LaButti K."/>
            <person name="Lagendijk E.L."/>
            <person name="Lapidus A."/>
            <person name="Levasseur A."/>
            <person name="Lindquist E."/>
            <person name="Lipzen A."/>
            <person name="Logrieco A.F."/>
            <person name="MacCabe A."/>
            <person name="Maekelae M.R."/>
            <person name="Malavazi I."/>
            <person name="Melin P."/>
            <person name="Meyer V."/>
            <person name="Mielnichuk N."/>
            <person name="Miskei M."/>
            <person name="Molnar A.P."/>
            <person name="Mule G."/>
            <person name="Ngan C.Y."/>
            <person name="Orejas M."/>
            <person name="Orosz E."/>
            <person name="Ouedraogo J.P."/>
            <person name="Overkamp K.M."/>
            <person name="Park H.-S."/>
            <person name="Perrone G."/>
            <person name="Piumi F."/>
            <person name="Punt P.J."/>
            <person name="Ram A.F."/>
            <person name="Ramon A."/>
            <person name="Rauscher S."/>
            <person name="Record E."/>
            <person name="Riano-Pachon D.M."/>
            <person name="Robert V."/>
            <person name="Roehrig J."/>
            <person name="Ruller R."/>
            <person name="Salamov A."/>
            <person name="Salih N.S."/>
            <person name="Samson R.A."/>
            <person name="Sandor E."/>
            <person name="Sanguinetti M."/>
            <person name="Schuetze T."/>
            <person name="Sepcic K."/>
            <person name="Shelest E."/>
            <person name="Sherlock G."/>
            <person name="Sophianopoulou V."/>
            <person name="Squina F.M."/>
            <person name="Sun H."/>
            <person name="Susca A."/>
            <person name="Todd R.B."/>
            <person name="Tsang A."/>
            <person name="Unkles S.E."/>
            <person name="van de Wiele N."/>
            <person name="van Rossen-Uffink D."/>
            <person name="Oliveira J.V."/>
            <person name="Vesth T.C."/>
            <person name="Visser J."/>
            <person name="Yu J.-H."/>
            <person name="Zhou M."/>
            <person name="Andersen M.R."/>
            <person name="Archer D.B."/>
            <person name="Baker S.E."/>
            <person name="Benoit I."/>
            <person name="Brakhage A.A."/>
            <person name="Braus G.H."/>
            <person name="Fischer R."/>
            <person name="Frisvad J.C."/>
            <person name="Goldman G.H."/>
            <person name="Houbraken J."/>
            <person name="Oakley B."/>
            <person name="Pocsi I."/>
            <person name="Scazzocchio C."/>
            <person name="Seiboth B."/>
            <person name="vanKuyk P.A."/>
            <person name="Wortman J."/>
            <person name="Dyer P.S."/>
            <person name="Grigoriev I.V."/>
        </authorList>
    </citation>
    <scope>NUCLEOTIDE SEQUENCE [LARGE SCALE GENOMIC DNA]</scope>
    <source>
        <strain evidence="13">ITEM 5010</strain>
    </source>
</reference>
<dbReference type="GO" id="GO:0005789">
    <property type="term" value="C:endoplasmic reticulum membrane"/>
    <property type="evidence" value="ECO:0007669"/>
    <property type="project" value="UniProtKB-SubCell"/>
</dbReference>
<dbReference type="EMBL" id="KV907495">
    <property type="protein sequence ID" value="OOF98814.1"/>
    <property type="molecule type" value="Genomic_DNA"/>
</dbReference>
<evidence type="ECO:0000256" key="9">
    <source>
        <dbReference type="ARBA" id="ARBA00023180"/>
    </source>
</evidence>
<evidence type="ECO:0000256" key="7">
    <source>
        <dbReference type="ARBA" id="ARBA00022989"/>
    </source>
</evidence>
<name>A0A1R3RWE8_ASPC5</name>
<dbReference type="Proteomes" id="UP000188318">
    <property type="component" value="Unassembled WGS sequence"/>
</dbReference>
<dbReference type="GO" id="GO:0031965">
    <property type="term" value="C:nuclear membrane"/>
    <property type="evidence" value="ECO:0007669"/>
    <property type="project" value="UniProtKB-SubCell"/>
</dbReference>
<keyword evidence="10 11" id="KW-0539">Nucleus</keyword>
<protein>
    <recommendedName>
        <fullName evidence="14">Nuclear membrane fusion protein Kar5</fullName>
    </recommendedName>
</protein>
<evidence type="ECO:0000256" key="5">
    <source>
        <dbReference type="ARBA" id="ARBA00022729"/>
    </source>
</evidence>
<evidence type="ECO:0008006" key="14">
    <source>
        <dbReference type="Google" id="ProtNLM"/>
    </source>
</evidence>
<dbReference type="Pfam" id="PF04163">
    <property type="entry name" value="Tht1"/>
    <property type="match status" value="1"/>
</dbReference>
<keyword evidence="7" id="KW-1133">Transmembrane helix</keyword>
<keyword evidence="4" id="KW-0812">Transmembrane</keyword>
<proteinExistence type="inferred from homology"/>
<keyword evidence="8" id="KW-0472">Membrane</keyword>
<evidence type="ECO:0000256" key="8">
    <source>
        <dbReference type="ARBA" id="ARBA00023136"/>
    </source>
</evidence>